<organism evidence="6 7">
    <name type="scientific">Dactylosporangium cerinum</name>
    <dbReference type="NCBI Taxonomy" id="1434730"/>
    <lineage>
        <taxon>Bacteria</taxon>
        <taxon>Bacillati</taxon>
        <taxon>Actinomycetota</taxon>
        <taxon>Actinomycetes</taxon>
        <taxon>Micromonosporales</taxon>
        <taxon>Micromonosporaceae</taxon>
        <taxon>Dactylosporangium</taxon>
    </lineage>
</organism>
<evidence type="ECO:0000256" key="1">
    <source>
        <dbReference type="ARBA" id="ARBA00022630"/>
    </source>
</evidence>
<reference evidence="7" key="1">
    <citation type="journal article" date="2019" name="Int. J. Syst. Evol. Microbiol.">
        <title>The Global Catalogue of Microorganisms (GCM) 10K type strain sequencing project: providing services to taxonomists for standard genome sequencing and annotation.</title>
        <authorList>
            <consortium name="The Broad Institute Genomics Platform"/>
            <consortium name="The Broad Institute Genome Sequencing Center for Infectious Disease"/>
            <person name="Wu L."/>
            <person name="Ma J."/>
        </authorList>
    </citation>
    <scope>NUCLEOTIDE SEQUENCE [LARGE SCALE GENOMIC DNA]</scope>
    <source>
        <strain evidence="7">CGMCC 4.7152</strain>
    </source>
</reference>
<dbReference type="SUPFAM" id="SSF51679">
    <property type="entry name" value="Bacterial luciferase-like"/>
    <property type="match status" value="1"/>
</dbReference>
<keyword evidence="2" id="KW-0288">FMN</keyword>
<comment type="caution">
    <text evidence="6">The sequence shown here is derived from an EMBL/GenBank/DDBJ whole genome shotgun (WGS) entry which is preliminary data.</text>
</comment>
<dbReference type="GO" id="GO:0016491">
    <property type="term" value="F:oxidoreductase activity"/>
    <property type="evidence" value="ECO:0007669"/>
    <property type="project" value="UniProtKB-KW"/>
</dbReference>
<feature type="domain" description="Luciferase-like" evidence="5">
    <location>
        <begin position="10"/>
        <end position="238"/>
    </location>
</feature>
<accession>A0ABV9W6W9</accession>
<keyword evidence="7" id="KW-1185">Reference proteome</keyword>
<evidence type="ECO:0000256" key="4">
    <source>
        <dbReference type="ARBA" id="ARBA00023033"/>
    </source>
</evidence>
<evidence type="ECO:0000256" key="3">
    <source>
        <dbReference type="ARBA" id="ARBA00023002"/>
    </source>
</evidence>
<keyword evidence="4" id="KW-0503">Monooxygenase</keyword>
<proteinExistence type="predicted"/>
<evidence type="ECO:0000259" key="5">
    <source>
        <dbReference type="Pfam" id="PF00296"/>
    </source>
</evidence>
<evidence type="ECO:0000256" key="2">
    <source>
        <dbReference type="ARBA" id="ARBA00022643"/>
    </source>
</evidence>
<gene>
    <name evidence="6" type="ORF">ACFPIJ_34035</name>
</gene>
<dbReference type="EC" id="1.-.-.-" evidence="6"/>
<evidence type="ECO:0000313" key="7">
    <source>
        <dbReference type="Proteomes" id="UP001595912"/>
    </source>
</evidence>
<dbReference type="EMBL" id="JBHSIU010000046">
    <property type="protein sequence ID" value="MFC5002836.1"/>
    <property type="molecule type" value="Genomic_DNA"/>
</dbReference>
<sequence>MRLGVLLLPTDPWPQTVARARHLEALGYAHLWTYDHLSWRRYRDRPWHAALPWLTGLAGVTSRVRLGTMVTSPTFRHPVSLAKEAMTLDHVSDGRLTLGIGAGGTGFDATVLGEEVRTPRQRAARLTEFVEVLDGLLREPAYSHRGEHYTVEDARMIPGCVQRPRLPLAIAAAGPKTLALAARHADAWITYGEPDAADQSPAAIEAAVRKQAAILDERCAEIGRDPKSVDRIYLVGNTEERPLASVAAFEDFVGRYRELGFTDIVFHDPRPDDPVWTEDPAIVEHLIR</sequence>
<name>A0ABV9W6W9_9ACTN</name>
<evidence type="ECO:0000313" key="6">
    <source>
        <dbReference type="EMBL" id="MFC5002836.1"/>
    </source>
</evidence>
<keyword evidence="3 6" id="KW-0560">Oxidoreductase</keyword>
<dbReference type="PANTHER" id="PTHR42847">
    <property type="entry name" value="ALKANESULFONATE MONOOXYGENASE"/>
    <property type="match status" value="1"/>
</dbReference>
<keyword evidence="1" id="KW-0285">Flavoprotein</keyword>
<dbReference type="Proteomes" id="UP001595912">
    <property type="component" value="Unassembled WGS sequence"/>
</dbReference>
<dbReference type="Gene3D" id="3.20.20.30">
    <property type="entry name" value="Luciferase-like domain"/>
    <property type="match status" value="1"/>
</dbReference>
<dbReference type="InterPro" id="IPR011251">
    <property type="entry name" value="Luciferase-like_dom"/>
</dbReference>
<dbReference type="RefSeq" id="WP_380121307.1">
    <property type="nucleotide sequence ID" value="NZ_JBHSIU010000046.1"/>
</dbReference>
<protein>
    <submittedName>
        <fullName evidence="6">LLM class flavin-dependent oxidoreductase</fullName>
        <ecNumber evidence="6">1.-.-.-</ecNumber>
    </submittedName>
</protein>
<dbReference type="Pfam" id="PF00296">
    <property type="entry name" value="Bac_luciferase"/>
    <property type="match status" value="1"/>
</dbReference>
<dbReference type="PANTHER" id="PTHR42847:SF4">
    <property type="entry name" value="ALKANESULFONATE MONOOXYGENASE-RELATED"/>
    <property type="match status" value="1"/>
</dbReference>
<dbReference type="InterPro" id="IPR050172">
    <property type="entry name" value="SsuD_RutA_monooxygenase"/>
</dbReference>
<dbReference type="InterPro" id="IPR036661">
    <property type="entry name" value="Luciferase-like_sf"/>
</dbReference>